<keyword evidence="3" id="KW-1185">Reference proteome</keyword>
<feature type="compositionally biased region" description="Low complexity" evidence="1">
    <location>
        <begin position="26"/>
        <end position="37"/>
    </location>
</feature>
<protein>
    <recommendedName>
        <fullName evidence="4">Lipoprotein</fullName>
    </recommendedName>
</protein>
<organism evidence="2 3">
    <name type="scientific">Nannocystis radixulma</name>
    <dbReference type="NCBI Taxonomy" id="2995305"/>
    <lineage>
        <taxon>Bacteria</taxon>
        <taxon>Pseudomonadati</taxon>
        <taxon>Myxococcota</taxon>
        <taxon>Polyangia</taxon>
        <taxon>Nannocystales</taxon>
        <taxon>Nannocystaceae</taxon>
        <taxon>Nannocystis</taxon>
    </lineage>
</organism>
<evidence type="ECO:0008006" key="4">
    <source>
        <dbReference type="Google" id="ProtNLM"/>
    </source>
</evidence>
<evidence type="ECO:0000256" key="1">
    <source>
        <dbReference type="SAM" id="MobiDB-lite"/>
    </source>
</evidence>
<name>A0ABT5BK28_9BACT</name>
<proteinExistence type="predicted"/>
<comment type="caution">
    <text evidence="2">The sequence shown here is derived from an EMBL/GenBank/DDBJ whole genome shotgun (WGS) entry which is preliminary data.</text>
</comment>
<feature type="region of interest" description="Disordered" evidence="1">
    <location>
        <begin position="26"/>
        <end position="47"/>
    </location>
</feature>
<dbReference type="Proteomes" id="UP001217838">
    <property type="component" value="Unassembled WGS sequence"/>
</dbReference>
<accession>A0ABT5BK28</accession>
<gene>
    <name evidence="2" type="ORF">POL58_42565</name>
</gene>
<reference evidence="2 3" key="1">
    <citation type="submission" date="2022-11" db="EMBL/GenBank/DDBJ databases">
        <title>Minimal conservation of predation-associated metabolite biosynthetic gene clusters underscores biosynthetic potential of Myxococcota including descriptions for ten novel species: Archangium lansinium sp. nov., Myxococcus landrumus sp. nov., Nannocystis bai.</title>
        <authorList>
            <person name="Ahearne A."/>
            <person name="Stevens C."/>
            <person name="Dowd S."/>
        </authorList>
    </citation>
    <scope>NUCLEOTIDE SEQUENCE [LARGE SCALE GENOMIC DNA]</scope>
    <source>
        <strain evidence="2 3">NCELM</strain>
    </source>
</reference>
<dbReference type="EMBL" id="JAQNDN010000024">
    <property type="protein sequence ID" value="MDC0674507.1"/>
    <property type="molecule type" value="Genomic_DNA"/>
</dbReference>
<evidence type="ECO:0000313" key="3">
    <source>
        <dbReference type="Proteomes" id="UP001217838"/>
    </source>
</evidence>
<evidence type="ECO:0000313" key="2">
    <source>
        <dbReference type="EMBL" id="MDC0674507.1"/>
    </source>
</evidence>
<sequence length="447" mass="47614">MSSPLVARSSRLLLAALLGCGARVDSPPADPTAAAPPDASPPAPAVSATCPIDQPTAEELRLAAVVDLGDVAGKRWLVAREGDVPVLLHLDPAGALARTRLPDWTEDIAVERDSGLRLFFTDEPTWAAVDLRDRDAPVVADPVAVPGLVPGEYPKGVASDGARALVSLYREARRPGGERHEGDTFLLDVATGNRLGPRAGMTVWAAHCDAGRCLGVATPNGDRKSRTLVELGDGGAVRLGDLGRWDCNGAVTWLEGQEWRIAWSERKTIGLAAYDLEAGKLRQDSFPTADPDCAELAHLALPDRHGLVVTAADGRRAFVTIGPDLRPGAPELLPKFEHDRQRFLAVGDGVLLVDFAASAGLRHGPEDADGVREYHDVWQFAGRRQYARPAPGEWKTEPAVALPHDGEDGDFARGYDVHLLARPGHAGVLLAGDGLPGTWLPLRRPCP</sequence>
<dbReference type="RefSeq" id="WP_272008812.1">
    <property type="nucleotide sequence ID" value="NZ_JAQNDN010000024.1"/>
</dbReference>